<dbReference type="EC" id="2.4.-.-" evidence="2"/>
<dbReference type="PANTHER" id="PTHR43685:SF11">
    <property type="entry name" value="GLYCOSYLTRANSFERASE TAGX-RELATED"/>
    <property type="match status" value="1"/>
</dbReference>
<organism evidence="2 3">
    <name type="scientific">Thioclava kandeliae</name>
    <dbReference type="NCBI Taxonomy" id="3070818"/>
    <lineage>
        <taxon>Bacteria</taxon>
        <taxon>Pseudomonadati</taxon>
        <taxon>Pseudomonadota</taxon>
        <taxon>Alphaproteobacteria</taxon>
        <taxon>Rhodobacterales</taxon>
        <taxon>Paracoccaceae</taxon>
        <taxon>Thioclava</taxon>
    </lineage>
</organism>
<proteinExistence type="predicted"/>
<keyword evidence="2" id="KW-0328">Glycosyltransferase</keyword>
<comment type="caution">
    <text evidence="2">The sequence shown here is derived from an EMBL/GenBank/DDBJ whole genome shotgun (WGS) entry which is preliminary data.</text>
</comment>
<evidence type="ECO:0000259" key="1">
    <source>
        <dbReference type="Pfam" id="PF00535"/>
    </source>
</evidence>
<accession>A0ABV1SM99</accession>
<sequence>MVFPKVTTVSVVIASWNGAKYIIETLDSILNQSYPVCEIIVVDDGSSDNTRDLVENYNPLVRLVAQPNAGRCAARNNGIMQAVGDALIILDQDDLLLPNNVEVGVRMLNNNLHAAFSGGFSIGINENGDVTGDRFGSTGLCDYGTMLRGSMFVPPSVVMFRTKVLQEIGGFDTSFKRGGEDSDIYLRVAQNYPVHCHDIDVVAYRRHGENGSNDAEAMLTTSLQFMEKQRKFVDRHPQYKGDWQVGRVHWCRLFGKNLVMQGVGVLKAGDVPRAVKIFILSLRYHPKSFANFAAFHLRRILSG</sequence>
<reference evidence="2 3" key="1">
    <citation type="submission" date="2024-06" db="EMBL/GenBank/DDBJ databases">
        <title>Thioclava kandeliae sp. nov. from a rhizosphere soil sample of Kandelia candel in a mangrove.</title>
        <authorList>
            <person name="Mu T."/>
        </authorList>
    </citation>
    <scope>NUCLEOTIDE SEQUENCE [LARGE SCALE GENOMIC DNA]</scope>
    <source>
        <strain evidence="2 3">CPCC 100088</strain>
    </source>
</reference>
<dbReference type="SUPFAM" id="SSF53448">
    <property type="entry name" value="Nucleotide-diphospho-sugar transferases"/>
    <property type="match status" value="1"/>
</dbReference>
<keyword evidence="3" id="KW-1185">Reference proteome</keyword>
<dbReference type="InterPro" id="IPR050834">
    <property type="entry name" value="Glycosyltransf_2"/>
</dbReference>
<protein>
    <submittedName>
        <fullName evidence="2">Glycosyltransferase</fullName>
        <ecNumber evidence="2">2.4.-.-</ecNumber>
    </submittedName>
</protein>
<evidence type="ECO:0000313" key="3">
    <source>
        <dbReference type="Proteomes" id="UP001438953"/>
    </source>
</evidence>
<dbReference type="Gene3D" id="3.90.550.10">
    <property type="entry name" value="Spore Coat Polysaccharide Biosynthesis Protein SpsA, Chain A"/>
    <property type="match status" value="1"/>
</dbReference>
<feature type="domain" description="Glycosyltransferase 2-like" evidence="1">
    <location>
        <begin position="10"/>
        <end position="133"/>
    </location>
</feature>
<dbReference type="EMBL" id="JAYWLC010000047">
    <property type="protein sequence ID" value="MER5174037.1"/>
    <property type="molecule type" value="Genomic_DNA"/>
</dbReference>
<dbReference type="Pfam" id="PF00535">
    <property type="entry name" value="Glycos_transf_2"/>
    <property type="match status" value="1"/>
</dbReference>
<keyword evidence="2" id="KW-0808">Transferase</keyword>
<name>A0ABV1SM99_9RHOB</name>
<dbReference type="InterPro" id="IPR001173">
    <property type="entry name" value="Glyco_trans_2-like"/>
</dbReference>
<dbReference type="Proteomes" id="UP001438953">
    <property type="component" value="Unassembled WGS sequence"/>
</dbReference>
<dbReference type="GO" id="GO:0016757">
    <property type="term" value="F:glycosyltransferase activity"/>
    <property type="evidence" value="ECO:0007669"/>
    <property type="project" value="UniProtKB-KW"/>
</dbReference>
<evidence type="ECO:0000313" key="2">
    <source>
        <dbReference type="EMBL" id="MER5174037.1"/>
    </source>
</evidence>
<dbReference type="InterPro" id="IPR029044">
    <property type="entry name" value="Nucleotide-diphossugar_trans"/>
</dbReference>
<dbReference type="PANTHER" id="PTHR43685">
    <property type="entry name" value="GLYCOSYLTRANSFERASE"/>
    <property type="match status" value="1"/>
</dbReference>
<dbReference type="RefSeq" id="WP_350939321.1">
    <property type="nucleotide sequence ID" value="NZ_JAYWLC010000047.1"/>
</dbReference>
<gene>
    <name evidence="2" type="ORF">VSX56_20025</name>
</gene>